<dbReference type="OrthoDB" id="530351at2759"/>
<gene>
    <name evidence="3" type="ORF">HYH02_001086</name>
</gene>
<feature type="signal peptide" evidence="2">
    <location>
        <begin position="1"/>
        <end position="21"/>
    </location>
</feature>
<keyword evidence="2" id="KW-0732">Signal</keyword>
<evidence type="ECO:0000313" key="3">
    <source>
        <dbReference type="EMBL" id="KAG2454045.1"/>
    </source>
</evidence>
<keyword evidence="4" id="KW-1185">Reference proteome</keyword>
<feature type="compositionally biased region" description="Basic residues" evidence="1">
    <location>
        <begin position="630"/>
        <end position="642"/>
    </location>
</feature>
<dbReference type="AlphaFoldDB" id="A0A835WUP6"/>
<comment type="caution">
    <text evidence="3">The sequence shown here is derived from an EMBL/GenBank/DDBJ whole genome shotgun (WGS) entry which is preliminary data.</text>
</comment>
<feature type="chain" id="PRO_5033035492" description="Sulfotransferase" evidence="2">
    <location>
        <begin position="22"/>
        <end position="642"/>
    </location>
</feature>
<proteinExistence type="predicted"/>
<dbReference type="Proteomes" id="UP000613740">
    <property type="component" value="Unassembled WGS sequence"/>
</dbReference>
<evidence type="ECO:0000313" key="4">
    <source>
        <dbReference type="Proteomes" id="UP000613740"/>
    </source>
</evidence>
<feature type="compositionally biased region" description="Basic and acidic residues" evidence="1">
    <location>
        <begin position="587"/>
        <end position="600"/>
    </location>
</feature>
<sequence>MARSAFCIAVALGLLCHAAVAIDAAQSAASSSQDAFVGEKLLRRWREMLSARADKGEPAPSVFEQAFTATFTSKQAGEVERTLEQLSQLMSWVEATPSPNATQLAFLPELRSDAARELASLALALAKSDGADAKALAASLNAISAKLQSASSWRGYAAVRRMLVGAILKKRVDFGGRFPLEVQAAVDAVMLQLFQLHKLSVANRGAVQFFHVSKSGGTNLCQSAEANGCASQGFDTRTNCLIRDFADQPRWVTYNAHKYVQYRMSSRQALPWFVNFHTYRAELTCDQRRAYLLRNGLTFYANEYTNPPTGIPAGASAEEAEAATSGMCEDFVNLIMFRHPHDRLRSQIGWVQKLYKEFYLDTDTQRAFVNRTTGFWERLMPAGVNNYYIRSLLGQRFFEFPVTQVLPQHVTLAKLAALQHDILLSLDAKPRNELALRVGLGWAQALRDDVIRSSAELGDAVALPIDYSTMLERNAPDVEVYNFAREMQALDTLLWNFVSVADAQLGGGSNLSTDKCGYVSMGSPAAVQERERRYADVVIPASSLRTGGVGVAGVTGAPPADTAGAAAAAVRAAEGGEQQQQQQQPAEQKEEAVAAKHQEEANTGTGKSVLRGAADGADSGSTKRVISISRRTRSSSHRRLLH</sequence>
<feature type="region of interest" description="Disordered" evidence="1">
    <location>
        <begin position="571"/>
        <end position="642"/>
    </location>
</feature>
<dbReference type="EMBL" id="JAEHOD010000002">
    <property type="protein sequence ID" value="KAG2454045.1"/>
    <property type="molecule type" value="Genomic_DNA"/>
</dbReference>
<name>A0A835WUP6_9CHLO</name>
<organism evidence="3 4">
    <name type="scientific">Chlamydomonas schloesseri</name>
    <dbReference type="NCBI Taxonomy" id="2026947"/>
    <lineage>
        <taxon>Eukaryota</taxon>
        <taxon>Viridiplantae</taxon>
        <taxon>Chlorophyta</taxon>
        <taxon>core chlorophytes</taxon>
        <taxon>Chlorophyceae</taxon>
        <taxon>CS clade</taxon>
        <taxon>Chlamydomonadales</taxon>
        <taxon>Chlamydomonadaceae</taxon>
        <taxon>Chlamydomonas</taxon>
    </lineage>
</organism>
<feature type="compositionally biased region" description="Low complexity" evidence="1">
    <location>
        <begin position="571"/>
        <end position="586"/>
    </location>
</feature>
<protein>
    <recommendedName>
        <fullName evidence="5">Sulfotransferase</fullName>
    </recommendedName>
</protein>
<reference evidence="3" key="1">
    <citation type="journal article" date="2020" name="bioRxiv">
        <title>Comparative genomics of Chlamydomonas.</title>
        <authorList>
            <person name="Craig R.J."/>
            <person name="Hasan A.R."/>
            <person name="Ness R.W."/>
            <person name="Keightley P.D."/>
        </authorList>
    </citation>
    <scope>NUCLEOTIDE SEQUENCE</scope>
    <source>
        <strain evidence="3">CCAP 11/173</strain>
    </source>
</reference>
<accession>A0A835WUP6</accession>
<evidence type="ECO:0000256" key="2">
    <source>
        <dbReference type="SAM" id="SignalP"/>
    </source>
</evidence>
<evidence type="ECO:0000256" key="1">
    <source>
        <dbReference type="SAM" id="MobiDB-lite"/>
    </source>
</evidence>
<evidence type="ECO:0008006" key="5">
    <source>
        <dbReference type="Google" id="ProtNLM"/>
    </source>
</evidence>